<dbReference type="EMBL" id="PDPS01000035">
    <property type="protein sequence ID" value="PID56383.1"/>
    <property type="molecule type" value="Genomic_DNA"/>
</dbReference>
<dbReference type="GO" id="GO:0005524">
    <property type="term" value="F:ATP binding"/>
    <property type="evidence" value="ECO:0007669"/>
    <property type="project" value="InterPro"/>
</dbReference>
<organism evidence="2 3">
    <name type="scientific">candidate division KSB3 bacterium</name>
    <dbReference type="NCBI Taxonomy" id="2044937"/>
    <lineage>
        <taxon>Bacteria</taxon>
        <taxon>candidate division KSB3</taxon>
    </lineage>
</organism>
<dbReference type="InterPro" id="IPR027417">
    <property type="entry name" value="P-loop_NTPase"/>
</dbReference>
<dbReference type="InterPro" id="IPR011579">
    <property type="entry name" value="ATPase_dom"/>
</dbReference>
<name>A0A2G6E2Q2_9BACT</name>
<protein>
    <recommendedName>
        <fullName evidence="1">ATPase domain-containing protein</fullName>
    </recommendedName>
</protein>
<accession>A0A2G6E2Q2</accession>
<dbReference type="Proteomes" id="UP000229740">
    <property type="component" value="Unassembled WGS sequence"/>
</dbReference>
<proteinExistence type="predicted"/>
<feature type="domain" description="ATPase" evidence="1">
    <location>
        <begin position="22"/>
        <end position="153"/>
    </location>
</feature>
<comment type="caution">
    <text evidence="2">The sequence shown here is derived from an EMBL/GenBank/DDBJ whole genome shotgun (WGS) entry which is preliminary data.</text>
</comment>
<dbReference type="AlphaFoldDB" id="A0A2G6E2Q2"/>
<evidence type="ECO:0000313" key="2">
    <source>
        <dbReference type="EMBL" id="PID56383.1"/>
    </source>
</evidence>
<dbReference type="SUPFAM" id="SSF52540">
    <property type="entry name" value="P-loop containing nucleoside triphosphate hydrolases"/>
    <property type="match status" value="1"/>
</dbReference>
<sequence length="391" mass="45516">MFTPNPYIAGNPVVSDEKLIGRKRLVRDIERVLEHPSTHAIVLYGQRRIGKTSVLLHLEHNLLRRHEYLPVYVDVQEYVYANISVESMLYGIAQKIALQTHSRLPQKRRFDPQGHFFRDIFVPVILSFGKRRGLVVLFDEFDMLKSHGSSSTYYLVLRSIRDWFNKTNALQCVFVLGRHPADLSPDLLALFKSFPARRISLLTQEESLTIVRQSELDGSLAWTEDASKLVWYWTRGHPFFTQLLCCEVWDICQSRAEPLRPPPVGVDDVKEALKLALERSDNQFQWLWNSFSSAERLVTAAIASVSDEYVTREMLRDILTEHKIVLMMREIELAPENLLRWDILCQANEGLCFAIPLFRLWVKSEKTLTRVKNESDRFELPSEQLCHFQEQ</sequence>
<dbReference type="PANTHER" id="PTHR34301:SF8">
    <property type="entry name" value="ATPASE DOMAIN-CONTAINING PROTEIN"/>
    <property type="match status" value="1"/>
</dbReference>
<dbReference type="PANTHER" id="PTHR34301">
    <property type="entry name" value="DNA-BINDING PROTEIN-RELATED"/>
    <property type="match status" value="1"/>
</dbReference>
<gene>
    <name evidence="2" type="ORF">CSB45_11920</name>
</gene>
<dbReference type="Gene3D" id="3.40.50.300">
    <property type="entry name" value="P-loop containing nucleotide triphosphate hydrolases"/>
    <property type="match status" value="1"/>
</dbReference>
<dbReference type="Pfam" id="PF01637">
    <property type="entry name" value="ATPase_2"/>
    <property type="match status" value="1"/>
</dbReference>
<reference evidence="2 3" key="1">
    <citation type="submission" date="2017-10" db="EMBL/GenBank/DDBJ databases">
        <title>Novel microbial diversity and functional potential in the marine mammal oral microbiome.</title>
        <authorList>
            <person name="Dudek N.K."/>
            <person name="Sun C.L."/>
            <person name="Burstein D."/>
            <person name="Kantor R.S."/>
            <person name="Aliaga Goltsman D.S."/>
            <person name="Bik E.M."/>
            <person name="Thomas B.C."/>
            <person name="Banfield J.F."/>
            <person name="Relman D.A."/>
        </authorList>
    </citation>
    <scope>NUCLEOTIDE SEQUENCE [LARGE SCALE GENOMIC DNA]</scope>
    <source>
        <strain evidence="2">DOLZORAL124_49_17</strain>
    </source>
</reference>
<evidence type="ECO:0000313" key="3">
    <source>
        <dbReference type="Proteomes" id="UP000229740"/>
    </source>
</evidence>
<evidence type="ECO:0000259" key="1">
    <source>
        <dbReference type="Pfam" id="PF01637"/>
    </source>
</evidence>